<dbReference type="PANTHER" id="PTHR23530">
    <property type="entry name" value="TRANSPORT PROTEIN-RELATED"/>
    <property type="match status" value="1"/>
</dbReference>
<dbReference type="GO" id="GO:0016020">
    <property type="term" value="C:membrane"/>
    <property type="evidence" value="ECO:0007669"/>
    <property type="project" value="UniProtKB-SubCell"/>
</dbReference>
<accession>A0A2N2E3X6</accession>
<evidence type="ECO:0000313" key="7">
    <source>
        <dbReference type="EMBL" id="PKM89409.1"/>
    </source>
</evidence>
<feature type="transmembrane region" description="Helical" evidence="5">
    <location>
        <begin position="247"/>
        <end position="267"/>
    </location>
</feature>
<proteinExistence type="predicted"/>
<dbReference type="Proteomes" id="UP000233325">
    <property type="component" value="Unassembled WGS sequence"/>
</dbReference>
<dbReference type="PROSITE" id="PS50850">
    <property type="entry name" value="MFS"/>
    <property type="match status" value="1"/>
</dbReference>
<dbReference type="InterPro" id="IPR020846">
    <property type="entry name" value="MFS_dom"/>
</dbReference>
<gene>
    <name evidence="7" type="ORF">CVU83_00105</name>
</gene>
<evidence type="ECO:0000256" key="1">
    <source>
        <dbReference type="ARBA" id="ARBA00004141"/>
    </source>
</evidence>
<feature type="transmembrane region" description="Helical" evidence="5">
    <location>
        <begin position="303"/>
        <end position="321"/>
    </location>
</feature>
<comment type="subcellular location">
    <subcellularLocation>
        <location evidence="1">Membrane</location>
        <topology evidence="1">Multi-pass membrane protein</topology>
    </subcellularLocation>
</comment>
<keyword evidence="3 5" id="KW-1133">Transmembrane helix</keyword>
<feature type="transmembrane region" description="Helical" evidence="5">
    <location>
        <begin position="215"/>
        <end position="235"/>
    </location>
</feature>
<keyword evidence="2 5" id="KW-0812">Transmembrane</keyword>
<keyword evidence="4 5" id="KW-0472">Membrane</keyword>
<organism evidence="7 8">
    <name type="scientific">Candidatus Falkowbacteria bacterium HGW-Falkowbacteria-2</name>
    <dbReference type="NCBI Taxonomy" id="2013769"/>
    <lineage>
        <taxon>Bacteria</taxon>
        <taxon>Candidatus Falkowiibacteriota</taxon>
    </lineage>
</organism>
<dbReference type="InterPro" id="IPR005829">
    <property type="entry name" value="Sugar_transporter_CS"/>
</dbReference>
<dbReference type="Pfam" id="PF07690">
    <property type="entry name" value="MFS_1"/>
    <property type="match status" value="1"/>
</dbReference>
<sequence>MKTTIVRTYTLMAFLLRFAPAFFFATYQLFLTEHGMSIFQISLINGAYMLSVFILEVPTGAFADSFGRKQSIVWGCIILGLSFLIYFTSDSFGGFIIAEIVGALGSTLISGALDAWAVDSLAAANIDTPLEALFKREEGYKQAGVISGSLIGSFIGSVNLSLPWLISGALMLASAICAHRLMIETRQRESVFKFSLAPLLHTARDSWISSRSNPAFLRLAGVGAILMMSVQSLNMQWPLLFRTGFNLPVWSLGVIFAGIATTTALGARFAPLTARKTRHGGQGLAIAFFIIGITMILSGQASFVAPALTYFLLHEFGRGLFGPLKKAMINRRIDGQNRATMLSLDAMALSAGAFVGLIGGGWLGTHSIALAWSGSGILLLAVVPLLYRKAV</sequence>
<feature type="transmembrane region" description="Helical" evidence="5">
    <location>
        <begin position="342"/>
        <end position="363"/>
    </location>
</feature>
<dbReference type="AlphaFoldDB" id="A0A2N2E3X6"/>
<feature type="domain" description="Major facilitator superfamily (MFS) profile" evidence="6">
    <location>
        <begin position="5"/>
        <end position="391"/>
    </location>
</feature>
<dbReference type="InterPro" id="IPR011701">
    <property type="entry name" value="MFS"/>
</dbReference>
<feature type="transmembrane region" description="Helical" evidence="5">
    <location>
        <begin position="71"/>
        <end position="89"/>
    </location>
</feature>
<feature type="transmembrane region" description="Helical" evidence="5">
    <location>
        <begin position="164"/>
        <end position="183"/>
    </location>
</feature>
<dbReference type="GO" id="GO:0022857">
    <property type="term" value="F:transmembrane transporter activity"/>
    <property type="evidence" value="ECO:0007669"/>
    <property type="project" value="InterPro"/>
</dbReference>
<reference evidence="7 8" key="1">
    <citation type="journal article" date="2017" name="ISME J.">
        <title>Potential for microbial H2 and metal transformations associated with novel bacteria and archaea in deep terrestrial subsurface sediments.</title>
        <authorList>
            <person name="Hernsdorf A.W."/>
            <person name="Amano Y."/>
            <person name="Miyakawa K."/>
            <person name="Ise K."/>
            <person name="Suzuki Y."/>
            <person name="Anantharaman K."/>
            <person name="Probst A."/>
            <person name="Burstein D."/>
            <person name="Thomas B.C."/>
            <person name="Banfield J.F."/>
        </authorList>
    </citation>
    <scope>NUCLEOTIDE SEQUENCE [LARGE SCALE GENOMIC DNA]</scope>
    <source>
        <strain evidence="7">HGW-Falkowbacteria-2</strain>
    </source>
</reference>
<name>A0A2N2E3X6_9BACT</name>
<evidence type="ECO:0000313" key="8">
    <source>
        <dbReference type="Proteomes" id="UP000233325"/>
    </source>
</evidence>
<dbReference type="PANTHER" id="PTHR23530:SF1">
    <property type="entry name" value="PERMEASE, MAJOR FACILITATOR SUPERFAMILY-RELATED"/>
    <property type="match status" value="1"/>
</dbReference>
<protein>
    <recommendedName>
        <fullName evidence="6">Major facilitator superfamily (MFS) profile domain-containing protein</fullName>
    </recommendedName>
</protein>
<feature type="transmembrane region" description="Helical" evidence="5">
    <location>
        <begin position="369"/>
        <end position="387"/>
    </location>
</feature>
<dbReference type="InterPro" id="IPR036259">
    <property type="entry name" value="MFS_trans_sf"/>
</dbReference>
<dbReference type="InterPro" id="IPR053160">
    <property type="entry name" value="MFS_DHA3_Transporter"/>
</dbReference>
<dbReference type="Gene3D" id="1.20.1250.20">
    <property type="entry name" value="MFS general substrate transporter like domains"/>
    <property type="match status" value="1"/>
</dbReference>
<evidence type="ECO:0000256" key="2">
    <source>
        <dbReference type="ARBA" id="ARBA00022692"/>
    </source>
</evidence>
<dbReference type="PROSITE" id="PS00216">
    <property type="entry name" value="SUGAR_TRANSPORT_1"/>
    <property type="match status" value="1"/>
</dbReference>
<evidence type="ECO:0000256" key="5">
    <source>
        <dbReference type="SAM" id="Phobius"/>
    </source>
</evidence>
<feature type="transmembrane region" description="Helical" evidence="5">
    <location>
        <begin position="12"/>
        <end position="31"/>
    </location>
</feature>
<dbReference type="SUPFAM" id="SSF103473">
    <property type="entry name" value="MFS general substrate transporter"/>
    <property type="match status" value="1"/>
</dbReference>
<feature type="transmembrane region" description="Helical" evidence="5">
    <location>
        <begin position="279"/>
        <end position="297"/>
    </location>
</feature>
<evidence type="ECO:0000256" key="3">
    <source>
        <dbReference type="ARBA" id="ARBA00022989"/>
    </source>
</evidence>
<dbReference type="EMBL" id="PHAH01000001">
    <property type="protein sequence ID" value="PKM89409.1"/>
    <property type="molecule type" value="Genomic_DNA"/>
</dbReference>
<evidence type="ECO:0000259" key="6">
    <source>
        <dbReference type="PROSITE" id="PS50850"/>
    </source>
</evidence>
<comment type="caution">
    <text evidence="7">The sequence shown here is derived from an EMBL/GenBank/DDBJ whole genome shotgun (WGS) entry which is preliminary data.</text>
</comment>
<evidence type="ECO:0000256" key="4">
    <source>
        <dbReference type="ARBA" id="ARBA00023136"/>
    </source>
</evidence>
<feature type="transmembrane region" description="Helical" evidence="5">
    <location>
        <begin position="37"/>
        <end position="59"/>
    </location>
</feature>